<gene>
    <name evidence="1" type="primary">lutC</name>
    <name evidence="3" type="ORF">SAMN04488112_11283</name>
</gene>
<evidence type="ECO:0000256" key="1">
    <source>
        <dbReference type="HAMAP-Rule" id="MF_02104"/>
    </source>
</evidence>
<dbReference type="EMBL" id="FMZA01000012">
    <property type="protein sequence ID" value="SDC65041.1"/>
    <property type="molecule type" value="Genomic_DNA"/>
</dbReference>
<dbReference type="HAMAP" id="MF_02104">
    <property type="entry name" value="LutC"/>
    <property type="match status" value="1"/>
</dbReference>
<dbReference type="Pfam" id="PF02589">
    <property type="entry name" value="LUD_dom"/>
    <property type="match status" value="1"/>
</dbReference>
<reference evidence="3 4" key="1">
    <citation type="submission" date="2016-10" db="EMBL/GenBank/DDBJ databases">
        <authorList>
            <person name="de Groot N.N."/>
        </authorList>
    </citation>
    <scope>NUCLEOTIDE SEQUENCE [LARGE SCALE GENOMIC DNA]</scope>
    <source>
        <strain evidence="3 4">DSM 45514</strain>
    </source>
</reference>
<evidence type="ECO:0000313" key="3">
    <source>
        <dbReference type="EMBL" id="SDC65041.1"/>
    </source>
</evidence>
<comment type="function">
    <text evidence="1">Is involved in L-lactate degradation and allows cells to grow with lactate as the sole carbon source.</text>
</comment>
<dbReference type="InterPro" id="IPR024185">
    <property type="entry name" value="FTHF_cligase-like_sf"/>
</dbReference>
<evidence type="ECO:0000259" key="2">
    <source>
        <dbReference type="Pfam" id="PF02589"/>
    </source>
</evidence>
<proteinExistence type="inferred from homology"/>
<sequence length="241" mass="27365">MGKGTIHNRDAFLHRIADRLGRNRRTDGVKRPEWSQRPQWNVFKDYTSEQLLDQFKKQCEAIHTDVEETTGELLPKMVSDVILRYRGKKIMTWNDPRFESFGILSYLNKNLSQHGAEVQRWDEQRSREENIRLAEKADVGITFSDITLAESGTVVLLSDKGKGRSVSLLPENYIAIIPKSTLVPRMTQAAQEIHRRIENGDSVASCVNFISGPSNSADIEMSLVVGVHGPVRVTYIIVTDR</sequence>
<comment type="similarity">
    <text evidence="1">Belongs to the LutC/YkgG family.</text>
</comment>
<dbReference type="InterPro" id="IPR022823">
    <property type="entry name" value="LutC"/>
</dbReference>
<dbReference type="PANTHER" id="PTHR43682">
    <property type="entry name" value="LACTATE UTILIZATION PROTEIN C"/>
    <property type="match status" value="1"/>
</dbReference>
<dbReference type="InterPro" id="IPR003741">
    <property type="entry name" value="LUD_dom"/>
</dbReference>
<keyword evidence="4" id="KW-1185">Reference proteome</keyword>
<accession>A0A1G6NBB5</accession>
<dbReference type="OrthoDB" id="9794157at2"/>
<dbReference type="InterPro" id="IPR037171">
    <property type="entry name" value="NagB/RpiA_transferase-like"/>
</dbReference>
<dbReference type="GO" id="GO:0006089">
    <property type="term" value="P:lactate metabolic process"/>
    <property type="evidence" value="ECO:0007669"/>
    <property type="project" value="UniProtKB-UniRule"/>
</dbReference>
<feature type="domain" description="LUD" evidence="2">
    <location>
        <begin position="52"/>
        <end position="238"/>
    </location>
</feature>
<protein>
    <recommendedName>
        <fullName evidence="1">Lactate utilization protein C</fullName>
    </recommendedName>
</protein>
<evidence type="ECO:0000313" key="4">
    <source>
        <dbReference type="Proteomes" id="UP000199387"/>
    </source>
</evidence>
<dbReference type="SUPFAM" id="SSF100950">
    <property type="entry name" value="NagB/RpiA/CoA transferase-like"/>
    <property type="match status" value="1"/>
</dbReference>
<dbReference type="STRING" id="1236220.SAMN04488112_11283"/>
<dbReference type="Gene3D" id="3.40.50.10420">
    <property type="entry name" value="NagB/RpiA/CoA transferase-like"/>
    <property type="match status" value="1"/>
</dbReference>
<organism evidence="3 4">
    <name type="scientific">Melghirimyces thermohalophilus</name>
    <dbReference type="NCBI Taxonomy" id="1236220"/>
    <lineage>
        <taxon>Bacteria</taxon>
        <taxon>Bacillati</taxon>
        <taxon>Bacillota</taxon>
        <taxon>Bacilli</taxon>
        <taxon>Bacillales</taxon>
        <taxon>Thermoactinomycetaceae</taxon>
        <taxon>Melghirimyces</taxon>
    </lineage>
</organism>
<dbReference type="Proteomes" id="UP000199387">
    <property type="component" value="Unassembled WGS sequence"/>
</dbReference>
<dbReference type="AlphaFoldDB" id="A0A1G6NBB5"/>
<dbReference type="PANTHER" id="PTHR43682:SF1">
    <property type="entry name" value="LACTATE UTILIZATION PROTEIN C"/>
    <property type="match status" value="1"/>
</dbReference>
<name>A0A1G6NBB5_9BACL</name>
<dbReference type="RefSeq" id="WP_091570541.1">
    <property type="nucleotide sequence ID" value="NZ_FMZA01000012.1"/>
</dbReference>